<reference evidence="1" key="1">
    <citation type="submission" date="2023-06" db="EMBL/GenBank/DDBJ databases">
        <title>Genome-scale phylogeny and comparative genomics of the fungal order Sordariales.</title>
        <authorList>
            <consortium name="Lawrence Berkeley National Laboratory"/>
            <person name="Hensen N."/>
            <person name="Bonometti L."/>
            <person name="Westerberg I."/>
            <person name="Brannstrom I.O."/>
            <person name="Guillou S."/>
            <person name="Cros-Aarteil S."/>
            <person name="Calhoun S."/>
            <person name="Haridas S."/>
            <person name="Kuo A."/>
            <person name="Mondo S."/>
            <person name="Pangilinan J."/>
            <person name="Riley R."/>
            <person name="LaButti K."/>
            <person name="Andreopoulos B."/>
            <person name="Lipzen A."/>
            <person name="Chen C."/>
            <person name="Yanf M."/>
            <person name="Daum C."/>
            <person name="Ng V."/>
            <person name="Clum A."/>
            <person name="Steindorff A."/>
            <person name="Ohm R."/>
            <person name="Martin F."/>
            <person name="Silar P."/>
            <person name="Natvig D."/>
            <person name="Lalanne C."/>
            <person name="Gautier V."/>
            <person name="Ament-velasquez S.L."/>
            <person name="Kruys A."/>
            <person name="Hutchinson M.I."/>
            <person name="Powell A.J."/>
            <person name="Barry K."/>
            <person name="Miller A.N."/>
            <person name="Grigoriev I.V."/>
            <person name="Debuchy R."/>
            <person name="Gladieux P."/>
            <person name="Thoren M.H."/>
            <person name="Johannesson H."/>
        </authorList>
    </citation>
    <scope>NUCLEOTIDE SEQUENCE</scope>
    <source>
        <strain evidence="1">SMH3187-1</strain>
    </source>
</reference>
<organism evidence="1 2">
    <name type="scientific">Schizothecium vesticola</name>
    <dbReference type="NCBI Taxonomy" id="314040"/>
    <lineage>
        <taxon>Eukaryota</taxon>
        <taxon>Fungi</taxon>
        <taxon>Dikarya</taxon>
        <taxon>Ascomycota</taxon>
        <taxon>Pezizomycotina</taxon>
        <taxon>Sordariomycetes</taxon>
        <taxon>Sordariomycetidae</taxon>
        <taxon>Sordariales</taxon>
        <taxon>Schizotheciaceae</taxon>
        <taxon>Schizothecium</taxon>
    </lineage>
</organism>
<evidence type="ECO:0000313" key="1">
    <source>
        <dbReference type="EMBL" id="KAK0741578.1"/>
    </source>
</evidence>
<keyword evidence="2" id="KW-1185">Reference proteome</keyword>
<evidence type="ECO:0000313" key="2">
    <source>
        <dbReference type="Proteomes" id="UP001172155"/>
    </source>
</evidence>
<accession>A0AA40ELL0</accession>
<gene>
    <name evidence="1" type="ORF">B0T18DRAFT_307044</name>
</gene>
<name>A0AA40ELL0_9PEZI</name>
<feature type="non-terminal residue" evidence="1">
    <location>
        <position position="1"/>
    </location>
</feature>
<dbReference type="Proteomes" id="UP001172155">
    <property type="component" value="Unassembled WGS sequence"/>
</dbReference>
<dbReference type="AlphaFoldDB" id="A0AA40ELL0"/>
<sequence>QLRADAITQIANVGTLLRKAIQASIPVAPEQYMTIAIPGTVIDIRDIDDGGTFIYGAEHSAFPPLAVRQAEARLVDNMIPLSNIMVGNTGKSVARSYSRALDGLVPKKATVKSGGVNPIRSPGEPGYDAAMRYLTTVDPETGATPVDVYVEKQQAWAQAQDAWDKAKIQAQQEARAKYPGDVVLQREEYDQWNQANYRKFKFAAQGRWMDWVTNGHKYEVEFNFGMVDTESIMARVESSKESFRNSTLVDVDGANEVLGVNLTPKNWATLCKQKQDGWFQRNGKYTVEQLDAEIRHNDPWTTISASFSASDQKSTAYSKEWGMSVGGAAGWGLWSVGGSYAHSQLASGSTADMASCDVSITFDALVVNIGRPWLYAEIFSDFELDVADNILLSPGAQDLHVLMAQQSLESTDPKEYNSFPAFPTSFVVAANTVIEFHGDTQHIEQRFSAQANSGSVSVGWGPWSVSSSFHQASSSRSHQVQTTATGCRISFGAPQIIGWVSQILPALP</sequence>
<feature type="non-terminal residue" evidence="1">
    <location>
        <position position="508"/>
    </location>
</feature>
<dbReference type="EMBL" id="JAUKUD010000006">
    <property type="protein sequence ID" value="KAK0741578.1"/>
    <property type="molecule type" value="Genomic_DNA"/>
</dbReference>
<comment type="caution">
    <text evidence="1">The sequence shown here is derived from an EMBL/GenBank/DDBJ whole genome shotgun (WGS) entry which is preliminary data.</text>
</comment>
<protein>
    <submittedName>
        <fullName evidence="1">Uncharacterized protein</fullName>
    </submittedName>
</protein>
<proteinExistence type="predicted"/>